<dbReference type="InterPro" id="IPR001810">
    <property type="entry name" value="F-box_dom"/>
</dbReference>
<organism evidence="3 4">
    <name type="scientific">Rhodotorula mucilaginosa</name>
    <name type="common">Yeast</name>
    <name type="synonym">Rhodotorula rubra</name>
    <dbReference type="NCBI Taxonomy" id="5537"/>
    <lineage>
        <taxon>Eukaryota</taxon>
        <taxon>Fungi</taxon>
        <taxon>Dikarya</taxon>
        <taxon>Basidiomycota</taxon>
        <taxon>Pucciniomycotina</taxon>
        <taxon>Microbotryomycetes</taxon>
        <taxon>Sporidiobolales</taxon>
        <taxon>Sporidiobolaceae</taxon>
        <taxon>Rhodotorula</taxon>
    </lineage>
</organism>
<name>A0A9P7B9J4_RHOMI</name>
<feature type="domain" description="F-box" evidence="2">
    <location>
        <begin position="399"/>
        <end position="444"/>
    </location>
</feature>
<feature type="compositionally biased region" description="Polar residues" evidence="1">
    <location>
        <begin position="896"/>
        <end position="905"/>
    </location>
</feature>
<dbReference type="SUPFAM" id="SSF52047">
    <property type="entry name" value="RNI-like"/>
    <property type="match status" value="1"/>
</dbReference>
<feature type="compositionally biased region" description="Low complexity" evidence="1">
    <location>
        <begin position="875"/>
        <end position="888"/>
    </location>
</feature>
<dbReference type="SUPFAM" id="SSF81383">
    <property type="entry name" value="F-box domain"/>
    <property type="match status" value="1"/>
</dbReference>
<dbReference type="InterPro" id="IPR032675">
    <property type="entry name" value="LRR_dom_sf"/>
</dbReference>
<evidence type="ECO:0000313" key="4">
    <source>
        <dbReference type="Proteomes" id="UP000777482"/>
    </source>
</evidence>
<feature type="domain" description="F-box" evidence="2">
    <location>
        <begin position="7"/>
        <end position="57"/>
    </location>
</feature>
<feature type="compositionally biased region" description="Basic and acidic residues" evidence="1">
    <location>
        <begin position="839"/>
        <end position="849"/>
    </location>
</feature>
<dbReference type="OrthoDB" id="10453664at2759"/>
<dbReference type="SMART" id="SM00256">
    <property type="entry name" value="FBOX"/>
    <property type="match status" value="1"/>
</dbReference>
<sequence>MTTGRIKTSLLSLPDELLSAIFSEIVRDDSRVPRAAAFVSTCRRLAPIVRQEVYRELRVGHRTIEARLLAELCSKRPDLRALVQGLHLQRAIEVGDDDEMCINYGDEHPGNAFMHLEFPALHTLSVLEATPADIFDIISRVSAPARTDIRKLILGCVPEPKLGASLPSIRTSRIKHICLSFGAQLTDQDMRGLVDGPARMKHLEALELDYISLDLDCWSERDLKDALGRDARYDLAQVKDAMHPEWPEGCTADGLRAVMDAARKNSIKVYGTAVDCLDWSDRFDEQVERLLVDDALASNDYTTIERYFGEEGAGKAILRRAGARRFTSTRRLLSDQPSLARSTDRPTDRPPSSYRLPGANPASLLLQRRPRLRPNHLAPFTSSFDPIRLCSMASEEGDTSPLFWLPEEILELIVEQAPAKSLPVLLQTCRRLARIARKRLYATLRYGGEVEPYAKLVDLLEMRPDLHEFVKDVTITSVFNRRDRGAGDHYGYPGTDRTLVRFPSLTTLRIAGASLSQVTQILAASPTEPLPPLQHVAIELLAAEWSRFSEFAWWEALARFPDLGKLTLHGRPNPRRRGFEHADPGDRSRVPATLENIHTLNIYRLPAPTDGSAAFATDVPALTSLTLKDRESMMSRWLSIAPLGLRHITLWIMVYKPPGELARQLGRFPNLQHLRLVGNFALKDFVPFLRTDKLRHLELHYDTTCNLADDLEPLLDLICGPGRTRHLQSIHLGSDSDHCQTSHEEFRDCLRNVIKGTANYDLTVTDLKLDYDPFHGLSTAEDVQRLVEAARSNGIKLAGSALRCLDWGQHFDDLVESCFVEHALWTNDLDLAVDSADQSARRVDRRNAASDRVSARASSPSFPVRLRPARAPKVRTSPTSSLPSSRQLASPRTKARTTPTGSSRNMDPGSEDESPLFWLPDELLKLVVEQALADGVPAATLLQTSDCLARIVREVHYARIVYGGEARRYNKLVELMETRPDLRELVRDLTIISVGDWGNRLSFYGKPYPDTARILAHFPSVQILRIVGASADQLAEILVAPPGPTLPPLKHLSIDLSPANANTLRDSSWWKALPRFHNLAELTLQGRGSRSQRRRFQVVEQAEPRGCPRMPGTDAVHTLTIRQLAVPMEGGTTFADDLPALNRLTLEDEEPMISRWLEILPRTLTHVALSFVCRSTTTDSLSRGLGRFPHLRHLSLFGGFDLQAFVPFLRQAQLSHIELQYPDRYALSPTAVLLIGLVSDPNRMKHLRVLHLNSASASVGTNDQDLKTRLHGAIKGPSPGSTVAELKSFYDPFRRAAHAVQDVQRLVNAARSNGIRFAGSALRCLDWEQLFDDLVECCFVEYALGTNDFTILDREYGKEGANEAIRRQRPLLAARLSLNGS</sequence>
<evidence type="ECO:0000256" key="1">
    <source>
        <dbReference type="SAM" id="MobiDB-lite"/>
    </source>
</evidence>
<feature type="region of interest" description="Disordered" evidence="1">
    <location>
        <begin position="836"/>
        <end position="912"/>
    </location>
</feature>
<evidence type="ECO:0000259" key="2">
    <source>
        <dbReference type="PROSITE" id="PS50181"/>
    </source>
</evidence>
<comment type="caution">
    <text evidence="3">The sequence shown here is derived from an EMBL/GenBank/DDBJ whole genome shotgun (WGS) entry which is preliminary data.</text>
</comment>
<gene>
    <name evidence="3" type="ORF">C6P46_004906</name>
</gene>
<dbReference type="PROSITE" id="PS50181">
    <property type="entry name" value="FBOX"/>
    <property type="match status" value="2"/>
</dbReference>
<dbReference type="InterPro" id="IPR036047">
    <property type="entry name" value="F-box-like_dom_sf"/>
</dbReference>
<evidence type="ECO:0000313" key="3">
    <source>
        <dbReference type="EMBL" id="KAG0666338.1"/>
    </source>
</evidence>
<dbReference type="Proteomes" id="UP000777482">
    <property type="component" value="Unassembled WGS sequence"/>
</dbReference>
<feature type="compositionally biased region" description="Low complexity" evidence="1">
    <location>
        <begin position="850"/>
        <end position="859"/>
    </location>
</feature>
<accession>A0A9P7B9J4</accession>
<dbReference type="EMBL" id="PUHQ01000005">
    <property type="protein sequence ID" value="KAG0666338.1"/>
    <property type="molecule type" value="Genomic_DNA"/>
</dbReference>
<feature type="compositionally biased region" description="Polar residues" evidence="1">
    <location>
        <begin position="330"/>
        <end position="341"/>
    </location>
</feature>
<reference evidence="3 4" key="1">
    <citation type="submission" date="2020-11" db="EMBL/GenBank/DDBJ databases">
        <title>Kefir isolates.</title>
        <authorList>
            <person name="Marcisauskas S."/>
            <person name="Kim Y."/>
            <person name="Blasche S."/>
        </authorList>
    </citation>
    <scope>NUCLEOTIDE SEQUENCE [LARGE SCALE GENOMIC DNA]</scope>
    <source>
        <strain evidence="3 4">KR</strain>
    </source>
</reference>
<feature type="region of interest" description="Disordered" evidence="1">
    <location>
        <begin position="330"/>
        <end position="360"/>
    </location>
</feature>
<dbReference type="Pfam" id="PF00646">
    <property type="entry name" value="F-box"/>
    <property type="match status" value="1"/>
</dbReference>
<protein>
    <recommendedName>
        <fullName evidence="2">F-box domain-containing protein</fullName>
    </recommendedName>
</protein>
<dbReference type="CDD" id="cd09917">
    <property type="entry name" value="F-box_SF"/>
    <property type="match status" value="1"/>
</dbReference>
<proteinExistence type="predicted"/>
<dbReference type="Gene3D" id="3.80.10.10">
    <property type="entry name" value="Ribonuclease Inhibitor"/>
    <property type="match status" value="2"/>
</dbReference>
<keyword evidence="4" id="KW-1185">Reference proteome</keyword>